<dbReference type="PANTHER" id="PTHR43124:SF10">
    <property type="entry name" value="PURINE EFFLUX PUMP PBUE"/>
    <property type="match status" value="1"/>
</dbReference>
<keyword evidence="2" id="KW-1003">Cell membrane</keyword>
<evidence type="ECO:0000256" key="4">
    <source>
        <dbReference type="ARBA" id="ARBA00022989"/>
    </source>
</evidence>
<feature type="transmembrane region" description="Helical" evidence="6">
    <location>
        <begin position="268"/>
        <end position="286"/>
    </location>
</feature>
<feature type="transmembrane region" description="Helical" evidence="6">
    <location>
        <begin position="202"/>
        <end position="225"/>
    </location>
</feature>
<feature type="transmembrane region" description="Helical" evidence="6">
    <location>
        <begin position="322"/>
        <end position="349"/>
    </location>
</feature>
<comment type="caution">
    <text evidence="8">The sequence shown here is derived from an EMBL/GenBank/DDBJ whole genome shotgun (WGS) entry which is preliminary data.</text>
</comment>
<dbReference type="InterPro" id="IPR036259">
    <property type="entry name" value="MFS_trans_sf"/>
</dbReference>
<evidence type="ECO:0000259" key="7">
    <source>
        <dbReference type="PROSITE" id="PS50850"/>
    </source>
</evidence>
<dbReference type="InterPro" id="IPR050189">
    <property type="entry name" value="MFS_Efflux_Transporters"/>
</dbReference>
<evidence type="ECO:0000256" key="6">
    <source>
        <dbReference type="SAM" id="Phobius"/>
    </source>
</evidence>
<keyword evidence="4 6" id="KW-1133">Transmembrane helix</keyword>
<keyword evidence="5 6" id="KW-0472">Membrane</keyword>
<feature type="transmembrane region" description="Helical" evidence="6">
    <location>
        <begin position="129"/>
        <end position="152"/>
    </location>
</feature>
<comment type="subcellular location">
    <subcellularLocation>
        <location evidence="1">Cell membrane</location>
        <topology evidence="1">Multi-pass membrane protein</topology>
    </subcellularLocation>
</comment>
<dbReference type="Gene3D" id="1.20.1250.20">
    <property type="entry name" value="MFS general substrate transporter like domains"/>
    <property type="match status" value="1"/>
</dbReference>
<evidence type="ECO:0000313" key="9">
    <source>
        <dbReference type="Proteomes" id="UP001501442"/>
    </source>
</evidence>
<dbReference type="PROSITE" id="PS50850">
    <property type="entry name" value="MFS"/>
    <property type="match status" value="1"/>
</dbReference>
<proteinExistence type="predicted"/>
<feature type="transmembrane region" description="Helical" evidence="6">
    <location>
        <begin position="99"/>
        <end position="117"/>
    </location>
</feature>
<accession>A0ABP8UDJ6</accession>
<dbReference type="Pfam" id="PF07690">
    <property type="entry name" value="MFS_1"/>
    <property type="match status" value="1"/>
</dbReference>
<evidence type="ECO:0000313" key="8">
    <source>
        <dbReference type="EMBL" id="GAA4629400.1"/>
    </source>
</evidence>
<feature type="transmembrane region" description="Helical" evidence="6">
    <location>
        <begin position="73"/>
        <end position="93"/>
    </location>
</feature>
<evidence type="ECO:0000256" key="2">
    <source>
        <dbReference type="ARBA" id="ARBA00022475"/>
    </source>
</evidence>
<feature type="transmembrane region" description="Helical" evidence="6">
    <location>
        <begin position="292"/>
        <end position="310"/>
    </location>
</feature>
<feature type="transmembrane region" description="Helical" evidence="6">
    <location>
        <begin position="237"/>
        <end position="256"/>
    </location>
</feature>
<gene>
    <name evidence="8" type="ORF">GCM10023196_050050</name>
</gene>
<feature type="transmembrane region" description="Helical" evidence="6">
    <location>
        <begin position="47"/>
        <end position="66"/>
    </location>
</feature>
<feature type="domain" description="Major facilitator superfamily (MFS) profile" evidence="7">
    <location>
        <begin position="4"/>
        <end position="384"/>
    </location>
</feature>
<dbReference type="Proteomes" id="UP001501442">
    <property type="component" value="Unassembled WGS sequence"/>
</dbReference>
<sequence>MPVRLFLLVAGTFCIGTDVFVIAGMLPEIGDSLGVSMAAAGQLTTGFSIGYVLLGPVLAGLLSAWSPRTTLSVALGAVALGNLICAGADSLLIAMSGRVLVAAGASQFTPHVSAFAARLVPENRQGKALAWVSGGLAMGSVLGVPAGTWAASAFGWRLTFLSLSLGTACVAVALSATLRGAEGLRPGVGARARFTALRTPEVRLVLVITGLIVTAEYSVYTYAGAVFAKATHGDGRLLAALLLSFGLGGLVGNAIAGALTDRPAGRHIVLVSVIGLGGDFLLLPLTSRSFTSAVIAMAVWGVSGWMYAAPQQHRLLRLAGPGGPLAVAMNSSVIYVGVALGGAMGGLLLGSVTGDMNGGRLGLAAAALSTLALLPEVLFRRAEAGGRRTTGAVLPHEP</sequence>
<evidence type="ECO:0000256" key="3">
    <source>
        <dbReference type="ARBA" id="ARBA00022692"/>
    </source>
</evidence>
<feature type="transmembrane region" description="Helical" evidence="6">
    <location>
        <begin position="361"/>
        <end position="379"/>
    </location>
</feature>
<dbReference type="PANTHER" id="PTHR43124">
    <property type="entry name" value="PURINE EFFLUX PUMP PBUE"/>
    <property type="match status" value="1"/>
</dbReference>
<organism evidence="8 9">
    <name type="scientific">Actinoallomurus vinaceus</name>
    <dbReference type="NCBI Taxonomy" id="1080074"/>
    <lineage>
        <taxon>Bacteria</taxon>
        <taxon>Bacillati</taxon>
        <taxon>Actinomycetota</taxon>
        <taxon>Actinomycetes</taxon>
        <taxon>Streptosporangiales</taxon>
        <taxon>Thermomonosporaceae</taxon>
        <taxon>Actinoallomurus</taxon>
    </lineage>
</organism>
<evidence type="ECO:0000256" key="1">
    <source>
        <dbReference type="ARBA" id="ARBA00004651"/>
    </source>
</evidence>
<dbReference type="CDD" id="cd17324">
    <property type="entry name" value="MFS_NepI_like"/>
    <property type="match status" value="1"/>
</dbReference>
<evidence type="ECO:0000256" key="5">
    <source>
        <dbReference type="ARBA" id="ARBA00023136"/>
    </source>
</evidence>
<feature type="transmembrane region" description="Helical" evidence="6">
    <location>
        <begin position="158"/>
        <end position="181"/>
    </location>
</feature>
<keyword evidence="9" id="KW-1185">Reference proteome</keyword>
<reference evidence="9" key="1">
    <citation type="journal article" date="2019" name="Int. J. Syst. Evol. Microbiol.">
        <title>The Global Catalogue of Microorganisms (GCM) 10K type strain sequencing project: providing services to taxonomists for standard genome sequencing and annotation.</title>
        <authorList>
            <consortium name="The Broad Institute Genomics Platform"/>
            <consortium name="The Broad Institute Genome Sequencing Center for Infectious Disease"/>
            <person name="Wu L."/>
            <person name="Ma J."/>
        </authorList>
    </citation>
    <scope>NUCLEOTIDE SEQUENCE [LARGE SCALE GENOMIC DNA]</scope>
    <source>
        <strain evidence="9">JCM 17939</strain>
    </source>
</reference>
<protein>
    <submittedName>
        <fullName evidence="8">MFS transporter</fullName>
    </submittedName>
</protein>
<keyword evidence="3 6" id="KW-0812">Transmembrane</keyword>
<dbReference type="InterPro" id="IPR011701">
    <property type="entry name" value="MFS"/>
</dbReference>
<dbReference type="InterPro" id="IPR020846">
    <property type="entry name" value="MFS_dom"/>
</dbReference>
<dbReference type="SUPFAM" id="SSF103473">
    <property type="entry name" value="MFS general substrate transporter"/>
    <property type="match status" value="1"/>
</dbReference>
<dbReference type="EMBL" id="BAABHK010000007">
    <property type="protein sequence ID" value="GAA4629400.1"/>
    <property type="molecule type" value="Genomic_DNA"/>
</dbReference>
<dbReference type="RefSeq" id="WP_345433420.1">
    <property type="nucleotide sequence ID" value="NZ_BAABHK010000007.1"/>
</dbReference>
<name>A0ABP8UDJ6_9ACTN</name>